<keyword evidence="3" id="KW-1185">Reference proteome</keyword>
<reference evidence="2" key="2">
    <citation type="submission" date="2021-02" db="EMBL/GenBank/DDBJ databases">
        <authorList>
            <person name="Kimball J.A."/>
            <person name="Haas M.W."/>
            <person name="Macchietto M."/>
            <person name="Kono T."/>
            <person name="Duquette J."/>
            <person name="Shao M."/>
        </authorList>
    </citation>
    <scope>NUCLEOTIDE SEQUENCE</scope>
    <source>
        <tissue evidence="2">Fresh leaf tissue</tissue>
    </source>
</reference>
<evidence type="ECO:0000313" key="3">
    <source>
        <dbReference type="Proteomes" id="UP000729402"/>
    </source>
</evidence>
<comment type="caution">
    <text evidence="2">The sequence shown here is derived from an EMBL/GenBank/DDBJ whole genome shotgun (WGS) entry which is preliminary data.</text>
</comment>
<reference evidence="2" key="1">
    <citation type="journal article" date="2021" name="bioRxiv">
        <title>Whole Genome Assembly and Annotation of Northern Wild Rice, Zizania palustris L., Supports a Whole Genome Duplication in the Zizania Genus.</title>
        <authorList>
            <person name="Haas M."/>
            <person name="Kono T."/>
            <person name="Macchietto M."/>
            <person name="Millas R."/>
            <person name="McGilp L."/>
            <person name="Shao M."/>
            <person name="Duquette J."/>
            <person name="Hirsch C.N."/>
            <person name="Kimball J."/>
        </authorList>
    </citation>
    <scope>NUCLEOTIDE SEQUENCE</scope>
    <source>
        <tissue evidence="2">Fresh leaf tissue</tissue>
    </source>
</reference>
<feature type="compositionally biased region" description="Basic and acidic residues" evidence="1">
    <location>
        <begin position="1"/>
        <end position="12"/>
    </location>
</feature>
<evidence type="ECO:0000313" key="2">
    <source>
        <dbReference type="EMBL" id="KAG8061275.1"/>
    </source>
</evidence>
<dbReference type="OrthoDB" id="185373at2759"/>
<sequence>MGPCLTKEDGDRRRRAWRPVRRGDGGGRKLRVEDAEADAQRGRRRRGVDKGSGRRRWIRALECGGFGGRDDP</sequence>
<feature type="compositionally biased region" description="Basic residues" evidence="1">
    <location>
        <begin position="42"/>
        <end position="53"/>
    </location>
</feature>
<dbReference type="Proteomes" id="UP000729402">
    <property type="component" value="Unassembled WGS sequence"/>
</dbReference>
<accession>A0A8J5VCZ1</accession>
<name>A0A8J5VCZ1_ZIZPA</name>
<protein>
    <submittedName>
        <fullName evidence="2">Uncharacterized protein</fullName>
    </submittedName>
</protein>
<feature type="region of interest" description="Disordered" evidence="1">
    <location>
        <begin position="1"/>
        <end position="53"/>
    </location>
</feature>
<proteinExistence type="predicted"/>
<organism evidence="2 3">
    <name type="scientific">Zizania palustris</name>
    <name type="common">Northern wild rice</name>
    <dbReference type="NCBI Taxonomy" id="103762"/>
    <lineage>
        <taxon>Eukaryota</taxon>
        <taxon>Viridiplantae</taxon>
        <taxon>Streptophyta</taxon>
        <taxon>Embryophyta</taxon>
        <taxon>Tracheophyta</taxon>
        <taxon>Spermatophyta</taxon>
        <taxon>Magnoliopsida</taxon>
        <taxon>Liliopsida</taxon>
        <taxon>Poales</taxon>
        <taxon>Poaceae</taxon>
        <taxon>BOP clade</taxon>
        <taxon>Oryzoideae</taxon>
        <taxon>Oryzeae</taxon>
        <taxon>Zizaniinae</taxon>
        <taxon>Zizania</taxon>
    </lineage>
</organism>
<evidence type="ECO:0000256" key="1">
    <source>
        <dbReference type="SAM" id="MobiDB-lite"/>
    </source>
</evidence>
<dbReference type="AlphaFoldDB" id="A0A8J5VCZ1"/>
<feature type="compositionally biased region" description="Basic and acidic residues" evidence="1">
    <location>
        <begin position="21"/>
        <end position="41"/>
    </location>
</feature>
<gene>
    <name evidence="2" type="ORF">GUJ93_ZPchr0003g17835</name>
</gene>
<dbReference type="EMBL" id="JAAALK010000286">
    <property type="protein sequence ID" value="KAG8061275.1"/>
    <property type="molecule type" value="Genomic_DNA"/>
</dbReference>